<feature type="transmembrane region" description="Helical" evidence="1">
    <location>
        <begin position="43"/>
        <end position="76"/>
    </location>
</feature>
<dbReference type="RefSeq" id="WP_121920063.1">
    <property type="nucleotide sequence ID" value="NZ_CP034145.1"/>
</dbReference>
<dbReference type="Proteomes" id="UP000277326">
    <property type="component" value="Unassembled WGS sequence"/>
</dbReference>
<evidence type="ECO:0000313" key="3">
    <source>
        <dbReference type="EMBL" id="RMB24192.1"/>
    </source>
</evidence>
<feature type="transmembrane region" description="Helical" evidence="1">
    <location>
        <begin position="96"/>
        <end position="119"/>
    </location>
</feature>
<dbReference type="AlphaFoldDB" id="A0A3M0DRJ7"/>
<organism evidence="3 4">
    <name type="scientific">Haloplanus aerogenes</name>
    <dbReference type="NCBI Taxonomy" id="660522"/>
    <lineage>
        <taxon>Archaea</taxon>
        <taxon>Methanobacteriati</taxon>
        <taxon>Methanobacteriota</taxon>
        <taxon>Stenosarchaea group</taxon>
        <taxon>Halobacteria</taxon>
        <taxon>Halobacteriales</taxon>
        <taxon>Haloferacaceae</taxon>
        <taxon>Haloplanus</taxon>
    </lineage>
</organism>
<sequence length="196" mass="19623">MALHQLSERSVPCSVPVLVVGLAAAILLVVPAVAAGPLSLVEAYLITVAILILAVLNGAPYAAVVAVGTFPLVWTGSAGYASPEAVTGNPSTAAVAVRHVVVGFGYVVASACVGSVLVGAELAGLPLPRGVVVPAGAVVGGLLTGGAFVTLQLWRYRTLGVTLDWRTTATTTGLGVLLALSPAVTYWRFGGRLGGL</sequence>
<evidence type="ECO:0000313" key="4">
    <source>
        <dbReference type="Proteomes" id="UP000277326"/>
    </source>
</evidence>
<keyword evidence="5" id="KW-1185">Reference proteome</keyword>
<feature type="transmembrane region" description="Helical" evidence="1">
    <location>
        <begin position="15"/>
        <end position="36"/>
    </location>
</feature>
<protein>
    <submittedName>
        <fullName evidence="3">Uncharacterized protein</fullName>
    </submittedName>
</protein>
<dbReference type="OrthoDB" id="385111at2157"/>
<dbReference type="KEGG" id="haer:DU502_01820"/>
<gene>
    <name evidence="3" type="ORF">ATH50_1432</name>
    <name evidence="2" type="ORF">DU502_01820</name>
</gene>
<feature type="transmembrane region" description="Helical" evidence="1">
    <location>
        <begin position="171"/>
        <end position="189"/>
    </location>
</feature>
<evidence type="ECO:0000313" key="5">
    <source>
        <dbReference type="Proteomes" id="UP000282007"/>
    </source>
</evidence>
<keyword evidence="1" id="KW-0472">Membrane</keyword>
<name>A0A3M0DRJ7_9EURY</name>
<evidence type="ECO:0000313" key="2">
    <source>
        <dbReference type="EMBL" id="AZH24188.1"/>
    </source>
</evidence>
<dbReference type="Proteomes" id="UP000282007">
    <property type="component" value="Chromosome"/>
</dbReference>
<keyword evidence="1" id="KW-0812">Transmembrane</keyword>
<reference evidence="2 5" key="2">
    <citation type="submission" date="2018-07" db="EMBL/GenBank/DDBJ databases">
        <title>Genome sequences of Haloplanus aerogenes JCM 16430T.</title>
        <authorList>
            <person name="Kim Y.B."/>
            <person name="Roh S.W."/>
        </authorList>
    </citation>
    <scope>NUCLEOTIDE SEQUENCE [LARGE SCALE GENOMIC DNA]</scope>
    <source>
        <strain evidence="2 5">JCM 16430</strain>
    </source>
</reference>
<proteinExistence type="predicted"/>
<feature type="transmembrane region" description="Helical" evidence="1">
    <location>
        <begin position="131"/>
        <end position="151"/>
    </location>
</feature>
<accession>A0A3M0DRJ7</accession>
<evidence type="ECO:0000256" key="1">
    <source>
        <dbReference type="SAM" id="Phobius"/>
    </source>
</evidence>
<reference evidence="3" key="3">
    <citation type="submission" date="2018-10" db="EMBL/GenBank/DDBJ databases">
        <authorList>
            <person name="Whitman W."/>
            <person name="Huntemann M."/>
            <person name="Clum A."/>
            <person name="Pillay M."/>
            <person name="Palaniappan K."/>
            <person name="Varghese N."/>
            <person name="Mikhailova N."/>
            <person name="Stamatis D."/>
            <person name="Reddy T."/>
            <person name="Daum C."/>
            <person name="Shapiro N."/>
            <person name="Ivanova N."/>
            <person name="Kyrpides N."/>
            <person name="Woyke T."/>
        </authorList>
    </citation>
    <scope>NUCLEOTIDE SEQUENCE</scope>
    <source>
        <strain evidence="3">CGMCC 1.10124</strain>
    </source>
</reference>
<keyword evidence="1" id="KW-1133">Transmembrane helix</keyword>
<dbReference type="EMBL" id="CP034145">
    <property type="protein sequence ID" value="AZH24188.1"/>
    <property type="molecule type" value="Genomic_DNA"/>
</dbReference>
<dbReference type="GeneID" id="38469984"/>
<reference evidence="3 4" key="1">
    <citation type="journal article" date="2015" name="Stand. Genomic Sci.">
        <title>Genomic Encyclopedia of Bacterial and Archaeal Type Strains, Phase III: the genomes of soil and plant-associated and newly described type strains.</title>
        <authorList>
            <person name="Whitman W.B."/>
            <person name="Woyke T."/>
            <person name="Klenk H.P."/>
            <person name="Zhou Y."/>
            <person name="Lilburn T.G."/>
            <person name="Beck B.J."/>
            <person name="De Vos P."/>
            <person name="Vandamme P."/>
            <person name="Eisen J.A."/>
            <person name="Garrity G."/>
            <person name="Hugenholtz P."/>
            <person name="Kyrpides N.C."/>
        </authorList>
    </citation>
    <scope>NUCLEOTIDE SEQUENCE [LARGE SCALE GENOMIC DNA]</scope>
    <source>
        <strain evidence="3 4">CGMCC 1.10124</strain>
    </source>
</reference>
<dbReference type="EMBL" id="REFS01000002">
    <property type="protein sequence ID" value="RMB24192.1"/>
    <property type="molecule type" value="Genomic_DNA"/>
</dbReference>